<dbReference type="EMBL" id="JAHVJA010000002">
    <property type="protein sequence ID" value="MBY6138993.1"/>
    <property type="molecule type" value="Genomic_DNA"/>
</dbReference>
<sequence length="104" mass="11635">MDFSARKRVLEARRLQLAGLLTRTAKAPQAARMGSRRQPRAERPAGCAIEVPPRGSLEELRRIEAALARLREGSYGYCRICGDDMSDDWLDQRPASPFCKSCAQ</sequence>
<comment type="caution">
    <text evidence="3">The sequence shown here is derived from an EMBL/GenBank/DDBJ whole genome shotgun (WGS) entry which is preliminary data.</text>
</comment>
<evidence type="ECO:0000313" key="3">
    <source>
        <dbReference type="EMBL" id="MBY6138993.1"/>
    </source>
</evidence>
<evidence type="ECO:0008006" key="5">
    <source>
        <dbReference type="Google" id="ProtNLM"/>
    </source>
</evidence>
<dbReference type="Proteomes" id="UP000766629">
    <property type="component" value="Unassembled WGS sequence"/>
</dbReference>
<accession>A0ABS7NCS1</accession>
<protein>
    <recommendedName>
        <fullName evidence="5">DksA C4-type domain-containing protein</fullName>
    </recommendedName>
</protein>
<dbReference type="RefSeq" id="WP_222504527.1">
    <property type="nucleotide sequence ID" value="NZ_JAHVJA010000002.1"/>
</dbReference>
<feature type="region of interest" description="Disordered" evidence="2">
    <location>
        <begin position="26"/>
        <end position="48"/>
    </location>
</feature>
<gene>
    <name evidence="3" type="ORF">KUV26_06040</name>
</gene>
<evidence type="ECO:0000313" key="4">
    <source>
        <dbReference type="Proteomes" id="UP000766629"/>
    </source>
</evidence>
<name>A0ABS7NCS1_9RHOB</name>
<keyword evidence="4" id="KW-1185">Reference proteome</keyword>
<dbReference type="PROSITE" id="PS51128">
    <property type="entry name" value="ZF_DKSA_2"/>
    <property type="match status" value="1"/>
</dbReference>
<dbReference type="Gene3D" id="1.20.120.910">
    <property type="entry name" value="DksA, coiled-coil domain"/>
    <property type="match status" value="1"/>
</dbReference>
<proteinExistence type="predicted"/>
<evidence type="ECO:0000256" key="1">
    <source>
        <dbReference type="PROSITE-ProRule" id="PRU00510"/>
    </source>
</evidence>
<evidence type="ECO:0000256" key="2">
    <source>
        <dbReference type="SAM" id="MobiDB-lite"/>
    </source>
</evidence>
<reference evidence="3 4" key="1">
    <citation type="submission" date="2021-06" db="EMBL/GenBank/DDBJ databases">
        <title>50 bacteria genomes isolated from Dapeng, Shenzhen, China.</title>
        <authorList>
            <person name="Zheng W."/>
            <person name="Yu S."/>
            <person name="Huang Y."/>
        </authorList>
    </citation>
    <scope>NUCLEOTIDE SEQUENCE [LARGE SCALE GENOMIC DNA]</scope>
    <source>
        <strain evidence="3 4">DP1N14-2</strain>
    </source>
</reference>
<feature type="zinc finger region" description="dksA C4-type" evidence="1">
    <location>
        <begin position="78"/>
        <end position="102"/>
    </location>
</feature>
<organism evidence="3 4">
    <name type="scientific">Leisingera daeponensis</name>
    <dbReference type="NCBI Taxonomy" id="405746"/>
    <lineage>
        <taxon>Bacteria</taxon>
        <taxon>Pseudomonadati</taxon>
        <taxon>Pseudomonadota</taxon>
        <taxon>Alphaproteobacteria</taxon>
        <taxon>Rhodobacterales</taxon>
        <taxon>Roseobacteraceae</taxon>
        <taxon>Leisingera</taxon>
    </lineage>
</organism>